<keyword evidence="2" id="KW-1185">Reference proteome</keyword>
<dbReference type="RefSeq" id="WP_327599575.1">
    <property type="nucleotide sequence ID" value="NZ_JAYXHS010000002.1"/>
</dbReference>
<reference evidence="1 2" key="1">
    <citation type="submission" date="2024-01" db="EMBL/GenBank/DDBJ databases">
        <title>Uliginosibacterium soil sp. nov.</title>
        <authorList>
            <person name="Lv Y."/>
        </authorList>
    </citation>
    <scope>NUCLEOTIDE SEQUENCE [LARGE SCALE GENOMIC DNA]</scope>
    <source>
        <strain evidence="1 2">H3</strain>
    </source>
</reference>
<sequence length="259" mass="28481">MSNSSDQSGDVSTLPHDAFISLTPRDAQQQAARLVQEAFAAAFRLSIEAGAEQRQSAIEKLTGHLAEWAGMASRDEALLRRTLLLAGLDQWGLAFSETFGPKALSGVSVLVSLLRNELDVQEEAISQGYLERLQNEEGAAFDFKVLLRRELHLALWHAMIAAEERDEAEAIMRHLGGLLLGVYEEMPTHGWRLIADALASIQMRCLSQGLAIEGIAQETTQSLFVSLASALPEEVCSRVMEQSSTAVRAWQEARRSVQH</sequence>
<organism evidence="1 2">
    <name type="scientific">Uliginosibacterium silvisoli</name>
    <dbReference type="NCBI Taxonomy" id="3114758"/>
    <lineage>
        <taxon>Bacteria</taxon>
        <taxon>Pseudomonadati</taxon>
        <taxon>Pseudomonadota</taxon>
        <taxon>Betaproteobacteria</taxon>
        <taxon>Rhodocyclales</taxon>
        <taxon>Zoogloeaceae</taxon>
        <taxon>Uliginosibacterium</taxon>
    </lineage>
</organism>
<dbReference type="EMBL" id="JAYXHS010000002">
    <property type="protein sequence ID" value="MEC5386616.1"/>
    <property type="molecule type" value="Genomic_DNA"/>
</dbReference>
<dbReference type="Proteomes" id="UP001331561">
    <property type="component" value="Unassembled WGS sequence"/>
</dbReference>
<evidence type="ECO:0000313" key="1">
    <source>
        <dbReference type="EMBL" id="MEC5386616.1"/>
    </source>
</evidence>
<name>A0ABU6K4X7_9RHOO</name>
<proteinExistence type="predicted"/>
<comment type="caution">
    <text evidence="1">The sequence shown here is derived from an EMBL/GenBank/DDBJ whole genome shotgun (WGS) entry which is preliminary data.</text>
</comment>
<evidence type="ECO:0000313" key="2">
    <source>
        <dbReference type="Proteomes" id="UP001331561"/>
    </source>
</evidence>
<gene>
    <name evidence="1" type="ORF">VVD49_12845</name>
</gene>
<protein>
    <submittedName>
        <fullName evidence="1">Uncharacterized protein</fullName>
    </submittedName>
</protein>
<accession>A0ABU6K4X7</accession>